<dbReference type="HOGENOM" id="CLU_2169201_0_0_11"/>
<dbReference type="EMBL" id="CP000386">
    <property type="protein sequence ID" value="ABG05200.1"/>
    <property type="molecule type" value="Genomic_DNA"/>
</dbReference>
<evidence type="ECO:0000313" key="1">
    <source>
        <dbReference type="EMBL" id="ABG05200.1"/>
    </source>
</evidence>
<proteinExistence type="predicted"/>
<dbReference type="STRING" id="266117.Rxyl_2270"/>
<dbReference type="KEGG" id="rxy:Rxyl_2270"/>
<name>Q1ATS8_RUBXD</name>
<reference evidence="1 2" key="1">
    <citation type="submission" date="2006-06" db="EMBL/GenBank/DDBJ databases">
        <title>Complete sequence of Rubrobacter xylanophilus DSM 9941.</title>
        <authorList>
            <consortium name="US DOE Joint Genome Institute"/>
            <person name="Copeland A."/>
            <person name="Lucas S."/>
            <person name="Lapidus A."/>
            <person name="Barry K."/>
            <person name="Detter J.C."/>
            <person name="Glavina del Rio T."/>
            <person name="Hammon N."/>
            <person name="Israni S."/>
            <person name="Dalin E."/>
            <person name="Tice H."/>
            <person name="Pitluck S."/>
            <person name="Munk A.C."/>
            <person name="Brettin T."/>
            <person name="Bruce D."/>
            <person name="Han C."/>
            <person name="Tapia R."/>
            <person name="Gilna P."/>
            <person name="Schmutz J."/>
            <person name="Larimer F."/>
            <person name="Land M."/>
            <person name="Hauser L."/>
            <person name="Kyrpides N."/>
            <person name="Lykidis A."/>
            <person name="da Costa M.S."/>
            <person name="Rainey F.A."/>
            <person name="Empadinhas N."/>
            <person name="Jolivet E."/>
            <person name="Battista J.R."/>
            <person name="Richardson P."/>
        </authorList>
    </citation>
    <scope>NUCLEOTIDE SEQUENCE [LARGE SCALE GENOMIC DNA]</scope>
    <source>
        <strain evidence="2">DSM 9941 / NBRC 16129 / PRD-1</strain>
    </source>
</reference>
<evidence type="ECO:0000313" key="2">
    <source>
        <dbReference type="Proteomes" id="UP000006637"/>
    </source>
</evidence>
<gene>
    <name evidence="1" type="ordered locus">Rxyl_2270</name>
</gene>
<organism evidence="1 2">
    <name type="scientific">Rubrobacter xylanophilus (strain DSM 9941 / JCM 11954 / NBRC 16129 / PRD-1)</name>
    <dbReference type="NCBI Taxonomy" id="266117"/>
    <lineage>
        <taxon>Bacteria</taxon>
        <taxon>Bacillati</taxon>
        <taxon>Actinomycetota</taxon>
        <taxon>Rubrobacteria</taxon>
        <taxon>Rubrobacterales</taxon>
        <taxon>Rubrobacteraceae</taxon>
        <taxon>Rubrobacter</taxon>
    </lineage>
</organism>
<dbReference type="AlphaFoldDB" id="Q1ATS8"/>
<dbReference type="Proteomes" id="UP000006637">
    <property type="component" value="Chromosome"/>
</dbReference>
<protein>
    <submittedName>
        <fullName evidence="1">Uncharacterized protein</fullName>
    </submittedName>
</protein>
<sequence length="110" mass="12197">MLVVSECSRSENSAYLQDFLNICKQHGTLRIAFTRQRSLVRSQHRPLRENAVLQVKRGANEEAGRSTGLFFTPSSDVGFRGFCVARAVRVPMLGSKREQRGASVAEVAEA</sequence>
<keyword evidence="2" id="KW-1185">Reference proteome</keyword>
<accession>Q1ATS8</accession>